<feature type="domain" description="HTH cro/C1-type" evidence="3">
    <location>
        <begin position="7"/>
        <end position="61"/>
    </location>
</feature>
<feature type="transmembrane region" description="Helical" evidence="2">
    <location>
        <begin position="78"/>
        <end position="97"/>
    </location>
</feature>
<dbReference type="PANTHER" id="PTHR46558">
    <property type="entry name" value="TRACRIPTIONAL REGULATORY PROTEIN-RELATED-RELATED"/>
    <property type="match status" value="1"/>
</dbReference>
<evidence type="ECO:0000259" key="3">
    <source>
        <dbReference type="PROSITE" id="PS50943"/>
    </source>
</evidence>
<dbReference type="CDD" id="cd00093">
    <property type="entry name" value="HTH_XRE"/>
    <property type="match status" value="1"/>
</dbReference>
<feature type="transmembrane region" description="Helical" evidence="2">
    <location>
        <begin position="103"/>
        <end position="123"/>
    </location>
</feature>
<evidence type="ECO:0000256" key="2">
    <source>
        <dbReference type="SAM" id="Phobius"/>
    </source>
</evidence>
<dbReference type="PANTHER" id="PTHR46558:SF15">
    <property type="entry name" value="HELIX-TURN-HELIX DOMAIN PROTEIN"/>
    <property type="match status" value="1"/>
</dbReference>
<reference evidence="4" key="1">
    <citation type="submission" date="2022-07" db="EMBL/GenBank/DDBJ databases">
        <title>FELIX.</title>
        <authorList>
            <person name="Wan K.H."/>
            <person name="Park S."/>
            <person name="Lawrence Q."/>
            <person name="Eichenberger J.P."/>
            <person name="Booth B.W."/>
            <person name="Piaggio A.J."/>
            <person name="Chandler J.C."/>
            <person name="Franklin A.B."/>
            <person name="Celniker S.E."/>
        </authorList>
    </citation>
    <scope>NUCLEOTIDE SEQUENCE</scope>
    <source>
        <strain evidence="4">QA-1986 374</strain>
    </source>
</reference>
<dbReference type="InterPro" id="IPR001387">
    <property type="entry name" value="Cro/C1-type_HTH"/>
</dbReference>
<evidence type="ECO:0000313" key="5">
    <source>
        <dbReference type="Proteomes" id="UP001059773"/>
    </source>
</evidence>
<evidence type="ECO:0000313" key="4">
    <source>
        <dbReference type="EMBL" id="UUI03322.1"/>
    </source>
</evidence>
<dbReference type="PROSITE" id="PS50943">
    <property type="entry name" value="HTH_CROC1"/>
    <property type="match status" value="1"/>
</dbReference>
<keyword evidence="2" id="KW-0812">Transmembrane</keyword>
<dbReference type="RefSeq" id="WP_256708416.1">
    <property type="nucleotide sequence ID" value="NZ_CP101914.1"/>
</dbReference>
<gene>
    <name evidence="4" type="ORF">NP439_00965</name>
</gene>
<dbReference type="Gene3D" id="1.10.260.40">
    <property type="entry name" value="lambda repressor-like DNA-binding domains"/>
    <property type="match status" value="1"/>
</dbReference>
<keyword evidence="1" id="KW-0238">DNA-binding</keyword>
<keyword evidence="2" id="KW-1133">Transmembrane helix</keyword>
<sequence>MEIGKHIQYYRKREGLTQEDLAEKIFVSRNSVSNWERGKNYPDIDIILRMSILFDVTIDHLVKGDLKEMKEEIYLTRFNQWSSVMLISFGILTLLVIPSFHYFNMYGFLILLPFAAIGLYAGYRTEIHKKRIINNNNLKTYEQILNYVESRGQNQDAEYNYNRPKNIVIISVFSIVYFLILFLSVQLFL</sequence>
<dbReference type="Pfam" id="PF01381">
    <property type="entry name" value="HTH_3"/>
    <property type="match status" value="1"/>
</dbReference>
<feature type="transmembrane region" description="Helical" evidence="2">
    <location>
        <begin position="167"/>
        <end position="188"/>
    </location>
</feature>
<dbReference type="EMBL" id="CP101914">
    <property type="protein sequence ID" value="UUI03322.1"/>
    <property type="molecule type" value="Genomic_DNA"/>
</dbReference>
<proteinExistence type="predicted"/>
<keyword evidence="5" id="KW-1185">Reference proteome</keyword>
<accession>A0ABY5JWU8</accession>
<dbReference type="Proteomes" id="UP001059773">
    <property type="component" value="Chromosome"/>
</dbReference>
<organism evidence="4 5">
    <name type="scientific">Oceanobacillus jeddahense</name>
    <dbReference type="NCBI Taxonomy" id="1462527"/>
    <lineage>
        <taxon>Bacteria</taxon>
        <taxon>Bacillati</taxon>
        <taxon>Bacillota</taxon>
        <taxon>Bacilli</taxon>
        <taxon>Bacillales</taxon>
        <taxon>Bacillaceae</taxon>
        <taxon>Oceanobacillus</taxon>
    </lineage>
</organism>
<name>A0ABY5JWU8_9BACI</name>
<dbReference type="SMART" id="SM00530">
    <property type="entry name" value="HTH_XRE"/>
    <property type="match status" value="1"/>
</dbReference>
<dbReference type="InterPro" id="IPR010982">
    <property type="entry name" value="Lambda_DNA-bd_dom_sf"/>
</dbReference>
<protein>
    <submittedName>
        <fullName evidence="4">Helix-turn-helix domain-containing protein</fullName>
    </submittedName>
</protein>
<keyword evidence="2" id="KW-0472">Membrane</keyword>
<dbReference type="SUPFAM" id="SSF47413">
    <property type="entry name" value="lambda repressor-like DNA-binding domains"/>
    <property type="match status" value="1"/>
</dbReference>
<evidence type="ECO:0000256" key="1">
    <source>
        <dbReference type="ARBA" id="ARBA00023125"/>
    </source>
</evidence>